<dbReference type="InterPro" id="IPR002401">
    <property type="entry name" value="Cyt_P450_E_grp-I"/>
</dbReference>
<dbReference type="AlphaFoldDB" id="A0A2V1D173"/>
<evidence type="ECO:0000256" key="5">
    <source>
        <dbReference type="ARBA" id="ARBA00023004"/>
    </source>
</evidence>
<evidence type="ECO:0000256" key="2">
    <source>
        <dbReference type="ARBA" id="ARBA00010617"/>
    </source>
</evidence>
<keyword evidence="5 6" id="KW-0408">Iron</keyword>
<dbReference type="GO" id="GO:0004497">
    <property type="term" value="F:monooxygenase activity"/>
    <property type="evidence" value="ECO:0007669"/>
    <property type="project" value="InterPro"/>
</dbReference>
<dbReference type="STRING" id="97972.A0A2V1D173"/>
<comment type="similarity">
    <text evidence="2">Belongs to the cytochrome P450 family.</text>
</comment>
<accession>A0A2V1D173</accession>
<proteinExistence type="inferred from homology"/>
<dbReference type="Gene3D" id="1.10.630.10">
    <property type="entry name" value="Cytochrome P450"/>
    <property type="match status" value="1"/>
</dbReference>
<protein>
    <submittedName>
        <fullName evidence="7">Cytochrome P450</fullName>
    </submittedName>
</protein>
<dbReference type="InterPro" id="IPR036396">
    <property type="entry name" value="Cyt_P450_sf"/>
</dbReference>
<keyword evidence="4 6" id="KW-0479">Metal-binding</keyword>
<dbReference type="PRINTS" id="PR00385">
    <property type="entry name" value="P450"/>
</dbReference>
<organism evidence="7 8">
    <name type="scientific">Periconia macrospinosa</name>
    <dbReference type="NCBI Taxonomy" id="97972"/>
    <lineage>
        <taxon>Eukaryota</taxon>
        <taxon>Fungi</taxon>
        <taxon>Dikarya</taxon>
        <taxon>Ascomycota</taxon>
        <taxon>Pezizomycotina</taxon>
        <taxon>Dothideomycetes</taxon>
        <taxon>Pleosporomycetidae</taxon>
        <taxon>Pleosporales</taxon>
        <taxon>Massarineae</taxon>
        <taxon>Periconiaceae</taxon>
        <taxon>Periconia</taxon>
    </lineage>
</organism>
<name>A0A2V1D173_9PLEO</name>
<dbReference type="PRINTS" id="PR00463">
    <property type="entry name" value="EP450I"/>
</dbReference>
<dbReference type="Pfam" id="PF00067">
    <property type="entry name" value="p450"/>
    <property type="match status" value="1"/>
</dbReference>
<evidence type="ECO:0000256" key="1">
    <source>
        <dbReference type="ARBA" id="ARBA00001971"/>
    </source>
</evidence>
<dbReference type="OrthoDB" id="1470350at2759"/>
<comment type="cofactor">
    <cofactor evidence="1 6">
        <name>heme</name>
        <dbReference type="ChEBI" id="CHEBI:30413"/>
    </cofactor>
</comment>
<evidence type="ECO:0000313" key="7">
    <source>
        <dbReference type="EMBL" id="PVH91797.1"/>
    </source>
</evidence>
<evidence type="ECO:0000256" key="4">
    <source>
        <dbReference type="ARBA" id="ARBA00022723"/>
    </source>
</evidence>
<dbReference type="GO" id="GO:0020037">
    <property type="term" value="F:heme binding"/>
    <property type="evidence" value="ECO:0007669"/>
    <property type="project" value="InterPro"/>
</dbReference>
<gene>
    <name evidence="7" type="ORF">DM02DRAFT_635878</name>
</gene>
<dbReference type="SUPFAM" id="SSF48264">
    <property type="entry name" value="Cytochrome P450"/>
    <property type="match status" value="1"/>
</dbReference>
<evidence type="ECO:0000256" key="3">
    <source>
        <dbReference type="ARBA" id="ARBA00022617"/>
    </source>
</evidence>
<reference evidence="7 8" key="1">
    <citation type="journal article" date="2018" name="Sci. Rep.">
        <title>Comparative genomics provides insights into the lifestyle and reveals functional heterogeneity of dark septate endophytic fungi.</title>
        <authorList>
            <person name="Knapp D.G."/>
            <person name="Nemeth J.B."/>
            <person name="Barry K."/>
            <person name="Hainaut M."/>
            <person name="Henrissat B."/>
            <person name="Johnson J."/>
            <person name="Kuo A."/>
            <person name="Lim J.H.P."/>
            <person name="Lipzen A."/>
            <person name="Nolan M."/>
            <person name="Ohm R.A."/>
            <person name="Tamas L."/>
            <person name="Grigoriev I.V."/>
            <person name="Spatafora J.W."/>
            <person name="Nagy L.G."/>
            <person name="Kovacs G.M."/>
        </authorList>
    </citation>
    <scope>NUCLEOTIDE SEQUENCE [LARGE SCALE GENOMIC DNA]</scope>
    <source>
        <strain evidence="7 8">DSE2036</strain>
    </source>
</reference>
<evidence type="ECO:0000256" key="6">
    <source>
        <dbReference type="PIRSR" id="PIRSR602401-1"/>
    </source>
</evidence>
<keyword evidence="3 6" id="KW-0349">Heme</keyword>
<feature type="binding site" description="axial binding residue" evidence="6">
    <location>
        <position position="145"/>
    </location>
    <ligand>
        <name>heme</name>
        <dbReference type="ChEBI" id="CHEBI:30413"/>
    </ligand>
    <ligandPart>
        <name>Fe</name>
        <dbReference type="ChEBI" id="CHEBI:18248"/>
    </ligandPart>
</feature>
<dbReference type="InterPro" id="IPR001128">
    <property type="entry name" value="Cyt_P450"/>
</dbReference>
<dbReference type="PANTHER" id="PTHR24305">
    <property type="entry name" value="CYTOCHROME P450"/>
    <property type="match status" value="1"/>
</dbReference>
<evidence type="ECO:0000313" key="8">
    <source>
        <dbReference type="Proteomes" id="UP000244855"/>
    </source>
</evidence>
<dbReference type="InterPro" id="IPR050121">
    <property type="entry name" value="Cytochrome_P450_monoxygenase"/>
</dbReference>
<sequence length="199" mass="22242">MIAGTETTATELSGMTYHLLKNPARMARLTKEIRTAFSSLEDINLVNIAQLEYLNAVIEEGLRIYPPVSVGLPRSVPEGGAKVGGMWLPGGTVVSLAQYAAYHSERNFKDPDSFVPERWMPEGQKEYGSDDARAFVPFLHGPRNCLGRNLAYHEMRLVLTSVLLNFDLELADDTVWTDQNVYLLWDKKPLMIKLTAVGK</sequence>
<dbReference type="GO" id="GO:0005506">
    <property type="term" value="F:iron ion binding"/>
    <property type="evidence" value="ECO:0007669"/>
    <property type="project" value="InterPro"/>
</dbReference>
<dbReference type="Proteomes" id="UP000244855">
    <property type="component" value="Unassembled WGS sequence"/>
</dbReference>
<keyword evidence="8" id="KW-1185">Reference proteome</keyword>
<dbReference type="GO" id="GO:0016705">
    <property type="term" value="F:oxidoreductase activity, acting on paired donors, with incorporation or reduction of molecular oxygen"/>
    <property type="evidence" value="ECO:0007669"/>
    <property type="project" value="InterPro"/>
</dbReference>
<dbReference type="EMBL" id="KZ805777">
    <property type="protein sequence ID" value="PVH91797.1"/>
    <property type="molecule type" value="Genomic_DNA"/>
</dbReference>
<dbReference type="PANTHER" id="PTHR24305:SF210">
    <property type="entry name" value="CYTOCHROME P450 MONOOXYGENASE ASQL-RELATED"/>
    <property type="match status" value="1"/>
</dbReference>